<name>A0A1I3HRR7_9HYPH</name>
<sequence length="85" mass="9472">MKIVYQIVEHDGGWAYKVGDVFSETFETHNDAKAAAEAAAQHQRITGETLDIEYETPDGKWHEEVASGQDRPATEVQDIDPDQPS</sequence>
<protein>
    <recommendedName>
        <fullName evidence="4">DUF2188 domain-containing protein</fullName>
    </recommendedName>
</protein>
<dbReference type="STRING" id="1121003.SAMN03080618_00325"/>
<organism evidence="2 3">
    <name type="scientific">Aquamicrobium aerolatum DSM 21857</name>
    <dbReference type="NCBI Taxonomy" id="1121003"/>
    <lineage>
        <taxon>Bacteria</taxon>
        <taxon>Pseudomonadati</taxon>
        <taxon>Pseudomonadota</taxon>
        <taxon>Alphaproteobacteria</taxon>
        <taxon>Hyphomicrobiales</taxon>
        <taxon>Phyllobacteriaceae</taxon>
        <taxon>Aerobium</taxon>
    </lineage>
</organism>
<accession>A0A1I3HRR7</accession>
<evidence type="ECO:0008006" key="4">
    <source>
        <dbReference type="Google" id="ProtNLM"/>
    </source>
</evidence>
<keyword evidence="3" id="KW-1185">Reference proteome</keyword>
<evidence type="ECO:0000313" key="2">
    <source>
        <dbReference type="EMBL" id="SFI38362.1"/>
    </source>
</evidence>
<reference evidence="3" key="1">
    <citation type="submission" date="2016-10" db="EMBL/GenBank/DDBJ databases">
        <authorList>
            <person name="Varghese N."/>
            <person name="Submissions S."/>
        </authorList>
    </citation>
    <scope>NUCLEOTIDE SEQUENCE [LARGE SCALE GENOMIC DNA]</scope>
    <source>
        <strain evidence="3">DSM 21857</strain>
    </source>
</reference>
<dbReference type="EMBL" id="FORF01000001">
    <property type="protein sequence ID" value="SFI38362.1"/>
    <property type="molecule type" value="Genomic_DNA"/>
</dbReference>
<evidence type="ECO:0000256" key="1">
    <source>
        <dbReference type="SAM" id="MobiDB-lite"/>
    </source>
</evidence>
<dbReference type="AlphaFoldDB" id="A0A1I3HRR7"/>
<evidence type="ECO:0000313" key="3">
    <source>
        <dbReference type="Proteomes" id="UP000242763"/>
    </source>
</evidence>
<proteinExistence type="predicted"/>
<gene>
    <name evidence="2" type="ORF">SAMN03080618_00325</name>
</gene>
<dbReference type="Proteomes" id="UP000242763">
    <property type="component" value="Unassembled WGS sequence"/>
</dbReference>
<dbReference type="RefSeq" id="WP_244523113.1">
    <property type="nucleotide sequence ID" value="NZ_FORF01000001.1"/>
</dbReference>
<feature type="region of interest" description="Disordered" evidence="1">
    <location>
        <begin position="64"/>
        <end position="85"/>
    </location>
</feature>